<proteinExistence type="predicted"/>
<feature type="region of interest" description="Disordered" evidence="1">
    <location>
        <begin position="106"/>
        <end position="131"/>
    </location>
</feature>
<name>A0A9P5BHF6_9HYPO</name>
<dbReference type="OrthoDB" id="5105951at2759"/>
<protein>
    <submittedName>
        <fullName evidence="2">Uncharacterized protein</fullName>
    </submittedName>
</protein>
<dbReference type="AlphaFoldDB" id="A0A9P5BHF6"/>
<reference evidence="2" key="1">
    <citation type="submission" date="2020-01" db="EMBL/GenBank/DDBJ databases">
        <title>Identification and distribution of gene clusters putatively required for synthesis of sphingolipid metabolism inhibitors in phylogenetically diverse species of the filamentous fungus Fusarium.</title>
        <authorList>
            <person name="Kim H.-S."/>
            <person name="Busman M."/>
            <person name="Brown D.W."/>
            <person name="Divon H."/>
            <person name="Uhlig S."/>
            <person name="Proctor R.H."/>
        </authorList>
    </citation>
    <scope>NUCLEOTIDE SEQUENCE</scope>
    <source>
        <strain evidence="2">NRRL 31653</strain>
    </source>
</reference>
<organism evidence="2 3">
    <name type="scientific">Fusarium agapanthi</name>
    <dbReference type="NCBI Taxonomy" id="1803897"/>
    <lineage>
        <taxon>Eukaryota</taxon>
        <taxon>Fungi</taxon>
        <taxon>Dikarya</taxon>
        <taxon>Ascomycota</taxon>
        <taxon>Pezizomycotina</taxon>
        <taxon>Sordariomycetes</taxon>
        <taxon>Hypocreomycetidae</taxon>
        <taxon>Hypocreales</taxon>
        <taxon>Nectriaceae</taxon>
        <taxon>Fusarium</taxon>
        <taxon>Fusarium fujikuroi species complex</taxon>
    </lineage>
</organism>
<comment type="caution">
    <text evidence="2">The sequence shown here is derived from an EMBL/GenBank/DDBJ whole genome shotgun (WGS) entry which is preliminary data.</text>
</comment>
<evidence type="ECO:0000313" key="2">
    <source>
        <dbReference type="EMBL" id="KAF4502331.1"/>
    </source>
</evidence>
<sequence length="131" mass="15204">MPRHNSKRYFSNRNTSISSNTSRRPSGQQQQQQQQQQQVTAPAAKPKPTEAEAHMAHWEAQATKYDDLYKVAIEKLAEWREKRDALPEIPAAKTAIEESLAKALEERAAKRRKIEDEDEDEDEDEKKEKEE</sequence>
<feature type="region of interest" description="Disordered" evidence="1">
    <location>
        <begin position="1"/>
        <end position="64"/>
    </location>
</feature>
<dbReference type="EMBL" id="LUFC02000083">
    <property type="protein sequence ID" value="KAF4502331.1"/>
    <property type="molecule type" value="Genomic_DNA"/>
</dbReference>
<feature type="compositionally biased region" description="Low complexity" evidence="1">
    <location>
        <begin position="11"/>
        <end position="46"/>
    </location>
</feature>
<feature type="compositionally biased region" description="Acidic residues" evidence="1">
    <location>
        <begin position="116"/>
        <end position="125"/>
    </location>
</feature>
<accession>A0A9P5BHF6</accession>
<evidence type="ECO:0000313" key="3">
    <source>
        <dbReference type="Proteomes" id="UP000737391"/>
    </source>
</evidence>
<evidence type="ECO:0000256" key="1">
    <source>
        <dbReference type="SAM" id="MobiDB-lite"/>
    </source>
</evidence>
<dbReference type="Proteomes" id="UP000737391">
    <property type="component" value="Unassembled WGS sequence"/>
</dbReference>
<feature type="compositionally biased region" description="Basic and acidic residues" evidence="1">
    <location>
        <begin position="47"/>
        <end position="57"/>
    </location>
</feature>
<gene>
    <name evidence="2" type="ORF">FAGAP_1443</name>
</gene>
<keyword evidence="3" id="KW-1185">Reference proteome</keyword>